<evidence type="ECO:0000313" key="3">
    <source>
        <dbReference type="EMBL" id="KAH9525997.1"/>
    </source>
</evidence>
<reference evidence="3" key="1">
    <citation type="submission" date="2013-05" db="EMBL/GenBank/DDBJ databases">
        <authorList>
            <person name="Yim A.K.Y."/>
            <person name="Chan T.F."/>
            <person name="Ji K.M."/>
            <person name="Liu X.Y."/>
            <person name="Zhou J.W."/>
            <person name="Li R.Q."/>
            <person name="Yang K.Y."/>
            <person name="Li J."/>
            <person name="Li M."/>
            <person name="Law P.T.W."/>
            <person name="Wu Y.L."/>
            <person name="Cai Z.L."/>
            <person name="Qin H."/>
            <person name="Bao Y."/>
            <person name="Leung R.K.K."/>
            <person name="Ng P.K.S."/>
            <person name="Zou J."/>
            <person name="Zhong X.J."/>
            <person name="Ran P.X."/>
            <person name="Zhong N.S."/>
            <person name="Liu Z.G."/>
            <person name="Tsui S.K.W."/>
        </authorList>
    </citation>
    <scope>NUCLEOTIDE SEQUENCE</scope>
    <source>
        <strain evidence="3">Derf</strain>
        <tissue evidence="3">Whole organism</tissue>
    </source>
</reference>
<protein>
    <submittedName>
        <fullName evidence="3">Suppressor of G2 allele of SKP1</fullName>
    </submittedName>
</protein>
<evidence type="ECO:0000313" key="4">
    <source>
        <dbReference type="Proteomes" id="UP000790347"/>
    </source>
</evidence>
<feature type="domain" description="SGS" evidence="1">
    <location>
        <begin position="134"/>
        <end position="223"/>
    </location>
</feature>
<reference evidence="3" key="2">
    <citation type="journal article" date="2022" name="Res Sq">
        <title>Comparative Genomics Reveals Insights into the Divergent Evolution of Astigmatic Mites and Household Pest Adaptations.</title>
        <authorList>
            <person name="Xiong Q."/>
            <person name="Wan A.T.-Y."/>
            <person name="Liu X.-Y."/>
            <person name="Fung C.S.-H."/>
            <person name="Xiao X."/>
            <person name="Malainual N."/>
            <person name="Hou J."/>
            <person name="Wang L."/>
            <person name="Wang M."/>
            <person name="Yang K."/>
            <person name="Cui Y."/>
            <person name="Leung E."/>
            <person name="Nong W."/>
            <person name="Shin S.-K."/>
            <person name="Au S."/>
            <person name="Jeong K.Y."/>
            <person name="Chew F.T."/>
            <person name="Hui J."/>
            <person name="Leung T.F."/>
            <person name="Tungtrongchitr A."/>
            <person name="Zhong N."/>
            <person name="Liu Z."/>
            <person name="Tsui S."/>
        </authorList>
    </citation>
    <scope>NUCLEOTIDE SEQUENCE</scope>
    <source>
        <strain evidence="3">Derf</strain>
        <tissue evidence="3">Whole organism</tissue>
    </source>
</reference>
<dbReference type="InterPro" id="IPR007699">
    <property type="entry name" value="SGS_dom"/>
</dbReference>
<evidence type="ECO:0000259" key="1">
    <source>
        <dbReference type="PROSITE" id="PS51048"/>
    </source>
</evidence>
<dbReference type="InterPro" id="IPR044563">
    <property type="entry name" value="Sgt1-like"/>
</dbReference>
<comment type="caution">
    <text evidence="3">The sequence shown here is derived from an EMBL/GenBank/DDBJ whole genome shotgun (WGS) entry which is preliminary data.</text>
</comment>
<dbReference type="PROSITE" id="PS51048">
    <property type="entry name" value="SGS"/>
    <property type="match status" value="1"/>
</dbReference>
<dbReference type="InterPro" id="IPR008978">
    <property type="entry name" value="HSP20-like_chaperone"/>
</dbReference>
<dbReference type="InterPro" id="IPR007052">
    <property type="entry name" value="CS_dom"/>
</dbReference>
<evidence type="ECO:0000259" key="2">
    <source>
        <dbReference type="PROSITE" id="PS51203"/>
    </source>
</evidence>
<dbReference type="Pfam" id="PF04969">
    <property type="entry name" value="CS"/>
    <property type="match status" value="1"/>
</dbReference>
<dbReference type="Pfam" id="PF05002">
    <property type="entry name" value="SGS"/>
    <property type="match status" value="1"/>
</dbReference>
<accession>A0A922I5X3</accession>
<dbReference type="PANTHER" id="PTHR45862">
    <property type="entry name" value="PROTEIN SGT1 HOMOLOG"/>
    <property type="match status" value="1"/>
</dbReference>
<dbReference type="AlphaFoldDB" id="A0A922I5X3"/>
<name>A0A922I5X3_DERFA</name>
<organism evidence="3 4">
    <name type="scientific">Dermatophagoides farinae</name>
    <name type="common">American house dust mite</name>
    <dbReference type="NCBI Taxonomy" id="6954"/>
    <lineage>
        <taxon>Eukaryota</taxon>
        <taxon>Metazoa</taxon>
        <taxon>Ecdysozoa</taxon>
        <taxon>Arthropoda</taxon>
        <taxon>Chelicerata</taxon>
        <taxon>Arachnida</taxon>
        <taxon>Acari</taxon>
        <taxon>Acariformes</taxon>
        <taxon>Sarcoptiformes</taxon>
        <taxon>Astigmata</taxon>
        <taxon>Psoroptidia</taxon>
        <taxon>Analgoidea</taxon>
        <taxon>Pyroglyphidae</taxon>
        <taxon>Dermatophagoidinae</taxon>
        <taxon>Dermatophagoides</taxon>
    </lineage>
</organism>
<dbReference type="SUPFAM" id="SSF49764">
    <property type="entry name" value="HSP20-like chaperones"/>
    <property type="match status" value="1"/>
</dbReference>
<dbReference type="EMBL" id="ASGP02000001">
    <property type="protein sequence ID" value="KAH9525997.1"/>
    <property type="molecule type" value="Genomic_DNA"/>
</dbReference>
<dbReference type="GO" id="GO:0051087">
    <property type="term" value="F:protein-folding chaperone binding"/>
    <property type="evidence" value="ECO:0007669"/>
    <property type="project" value="InterPro"/>
</dbReference>
<gene>
    <name evidence="3" type="primary">SUGT1</name>
    <name evidence="3" type="ORF">DERF_000117</name>
</gene>
<keyword evidence="4" id="KW-1185">Reference proteome</keyword>
<feature type="domain" description="CS" evidence="2">
    <location>
        <begin position="10"/>
        <end position="104"/>
    </location>
</feature>
<dbReference type="PROSITE" id="PS51203">
    <property type="entry name" value="CS"/>
    <property type="match status" value="1"/>
</dbReference>
<proteinExistence type="predicted"/>
<dbReference type="Gene3D" id="2.60.40.790">
    <property type="match status" value="1"/>
</dbReference>
<dbReference type="Proteomes" id="UP000790347">
    <property type="component" value="Unassembled WGS sequence"/>
</dbReference>
<sequence length="223" mass="26079">MIMEPTQQQQKKPRFDWYETDQLIVIGVMIKQIDKSKVHVEFQPRRIIFTYEHQTENDNEKIHYELILDLNGEIIPSESNWKVTSVKAEIKLRKVANYRWQKLEVAVPCNQPKTCIPMNSLSKVTNTDSGGSSSNDNVKTKGMMRNWDELVKQVEKDDEQEENGVEDLFRRIYSSGDENLRRAMNKSFVESNGTVLSTNWNDVGKSTVEMKPPDNCEYRKWNE</sequence>